<sequence>MSALARPRQSGFDDVVGDATIEMLASGFGFLEGPAWHPYEKWLVFSDIPESRIYRRHAEGEIELFREPSHKANGNTLDRQGRLVTCEHATSRVTRAEPNGSVTVLATHHQDRQLNSPNDIVVATGGSIYFTDPGYGRMEFYGVPRRQELTFQGVYRIDSDGARLTLLADDFIQPNGLCFSLDESRLFINDTERGHIRVFGVEVNGDLNGGAVWAVTEGDGPGAPDGMKIDSRGNVYCTGPGGIHVFDASGAILGVIRTPEPCANFTFGDDDLRSLYIAASTSLYRLRVRVPGLRLF</sequence>
<keyword evidence="4" id="KW-1185">Reference proteome</keyword>
<evidence type="ECO:0000256" key="1">
    <source>
        <dbReference type="ARBA" id="ARBA00022801"/>
    </source>
</evidence>
<dbReference type="Pfam" id="PF08450">
    <property type="entry name" value="SGL"/>
    <property type="match status" value="1"/>
</dbReference>
<evidence type="ECO:0000313" key="4">
    <source>
        <dbReference type="Proteomes" id="UP001152178"/>
    </source>
</evidence>
<feature type="domain" description="SMP-30/Gluconolactonase/LRE-like region" evidence="2">
    <location>
        <begin position="32"/>
        <end position="280"/>
    </location>
</feature>
<organism evidence="3 4">
    <name type="scientific">Mesorhizobium qingshengii</name>
    <dbReference type="NCBI Taxonomy" id="1165689"/>
    <lineage>
        <taxon>Bacteria</taxon>
        <taxon>Pseudomonadati</taxon>
        <taxon>Pseudomonadota</taxon>
        <taxon>Alphaproteobacteria</taxon>
        <taxon>Hyphomicrobiales</taxon>
        <taxon>Phyllobacteriaceae</taxon>
        <taxon>Mesorhizobium</taxon>
    </lineage>
</organism>
<keyword evidence="1" id="KW-0378">Hydrolase</keyword>
<dbReference type="SUPFAM" id="SSF63829">
    <property type="entry name" value="Calcium-dependent phosphotriesterase"/>
    <property type="match status" value="1"/>
</dbReference>
<evidence type="ECO:0000259" key="2">
    <source>
        <dbReference type="Pfam" id="PF08450"/>
    </source>
</evidence>
<gene>
    <name evidence="3" type="ORF">OOJ09_08370</name>
</gene>
<evidence type="ECO:0000313" key="3">
    <source>
        <dbReference type="EMBL" id="MCZ8544189.1"/>
    </source>
</evidence>
<protein>
    <submittedName>
        <fullName evidence="3">SMP-30/gluconolactonase/LRE family protein</fullName>
    </submittedName>
</protein>
<reference evidence="3" key="1">
    <citation type="submission" date="2022-11" db="EMBL/GenBank/DDBJ databases">
        <authorList>
            <person name="Coimbra C."/>
        </authorList>
    </citation>
    <scope>NUCLEOTIDE SEQUENCE</scope>
    <source>
        <strain evidence="3">Jales19</strain>
    </source>
</reference>
<comment type="caution">
    <text evidence="3">The sequence shown here is derived from an EMBL/GenBank/DDBJ whole genome shotgun (WGS) entry which is preliminary data.</text>
</comment>
<dbReference type="Gene3D" id="2.120.10.30">
    <property type="entry name" value="TolB, C-terminal domain"/>
    <property type="match status" value="1"/>
</dbReference>
<dbReference type="Proteomes" id="UP001152178">
    <property type="component" value="Unassembled WGS sequence"/>
</dbReference>
<dbReference type="InterPro" id="IPR013658">
    <property type="entry name" value="SGL"/>
</dbReference>
<dbReference type="InterPro" id="IPR011042">
    <property type="entry name" value="6-blade_b-propeller_TolB-like"/>
</dbReference>
<dbReference type="RefSeq" id="WP_269904729.1">
    <property type="nucleotide sequence ID" value="NZ_JAPFQA010000002.1"/>
</dbReference>
<dbReference type="PANTHER" id="PTHR47572:SF4">
    <property type="entry name" value="LACTONASE DRP35"/>
    <property type="match status" value="1"/>
</dbReference>
<accession>A0ABT4QRQ8</accession>
<dbReference type="InterPro" id="IPR051262">
    <property type="entry name" value="SMP-30/CGR1_Lactonase"/>
</dbReference>
<proteinExistence type="predicted"/>
<name>A0ABT4QRQ8_9HYPH</name>
<dbReference type="EMBL" id="JAPFQA010000002">
    <property type="protein sequence ID" value="MCZ8544189.1"/>
    <property type="molecule type" value="Genomic_DNA"/>
</dbReference>
<dbReference type="PANTHER" id="PTHR47572">
    <property type="entry name" value="LIPOPROTEIN-RELATED"/>
    <property type="match status" value="1"/>
</dbReference>